<reference evidence="5" key="1">
    <citation type="submission" date="2017-02" db="UniProtKB">
        <authorList>
            <consortium name="WormBaseParasite"/>
        </authorList>
    </citation>
    <scope>IDENTIFICATION</scope>
</reference>
<feature type="domain" description="TIL-like" evidence="1">
    <location>
        <begin position="222"/>
        <end position="264"/>
    </location>
</feature>
<dbReference type="AlphaFoldDB" id="A0A0N4URF6"/>
<dbReference type="Proteomes" id="UP000038040">
    <property type="component" value="Unplaced"/>
</dbReference>
<accession>A0A0N4URF6</accession>
<protein>
    <recommendedName>
        <fullName evidence="1">TIL-like domain-containing protein</fullName>
    </recommendedName>
</protein>
<organism evidence="3 5">
    <name type="scientific">Dracunculus medinensis</name>
    <name type="common">Guinea worm</name>
    <dbReference type="NCBI Taxonomy" id="318479"/>
    <lineage>
        <taxon>Eukaryota</taxon>
        <taxon>Metazoa</taxon>
        <taxon>Ecdysozoa</taxon>
        <taxon>Nematoda</taxon>
        <taxon>Chromadorea</taxon>
        <taxon>Rhabditida</taxon>
        <taxon>Spirurina</taxon>
        <taxon>Dracunculoidea</taxon>
        <taxon>Dracunculidae</taxon>
        <taxon>Dracunculus</taxon>
    </lineage>
</organism>
<name>A0A0N4URF6_DRAME</name>
<proteinExistence type="predicted"/>
<sequence>MTMCVLHCVCANAEFIQMNEEHFKNPQDSVQSQYSECKKENCTIGETIVDYGCKRAEMKCATNMKFKVISELKSNGAHRLTKCFLRCECDSNNFIEKSGKCIKKAPSEEAKCKQKNCALGEIVVDLSCVKTGMKCGTNMVFKFIIKLESWRGTAFLKKCIMRCSCDNYFIEKSGQCVRVIDERVPISSIQPSSNHKTTAYSPLLYENGNCLRQIICDACNPIGNKCGTNMVFDLVYENHSGDSCLMRCVCNSESVDVNDGRCIESSLINEKTMPKFIARRYITEERIEFELRITDGTTRSPRYFYLAQTI</sequence>
<dbReference type="InterPro" id="IPR054450">
    <property type="entry name" value="TIL-like_dom"/>
</dbReference>
<feature type="domain" description="TIL-like" evidence="1">
    <location>
        <begin position="58"/>
        <end position="103"/>
    </location>
</feature>
<dbReference type="EMBL" id="UYYG01000264">
    <property type="protein sequence ID" value="VDN54084.1"/>
    <property type="molecule type" value="Genomic_DNA"/>
</dbReference>
<dbReference type="WBParaSite" id="DME_0001063601-mRNA-1">
    <property type="protein sequence ID" value="DME_0001063601-mRNA-1"/>
    <property type="gene ID" value="DME_0001063601"/>
</dbReference>
<keyword evidence="4" id="KW-1185">Reference proteome</keyword>
<gene>
    <name evidence="2" type="ORF">DME_LOCUS4057</name>
</gene>
<evidence type="ECO:0000313" key="4">
    <source>
        <dbReference type="Proteomes" id="UP000274756"/>
    </source>
</evidence>
<dbReference type="OrthoDB" id="6781148at2759"/>
<evidence type="ECO:0000313" key="5">
    <source>
        <dbReference type="WBParaSite" id="DME_0001063601-mRNA-1"/>
    </source>
</evidence>
<evidence type="ECO:0000313" key="2">
    <source>
        <dbReference type="EMBL" id="VDN54084.1"/>
    </source>
</evidence>
<evidence type="ECO:0000313" key="3">
    <source>
        <dbReference type="Proteomes" id="UP000038040"/>
    </source>
</evidence>
<dbReference type="Proteomes" id="UP000274756">
    <property type="component" value="Unassembled WGS sequence"/>
</dbReference>
<evidence type="ECO:0000259" key="1">
    <source>
        <dbReference type="Pfam" id="PF22897"/>
    </source>
</evidence>
<feature type="domain" description="TIL-like" evidence="1">
    <location>
        <begin position="131"/>
        <end position="178"/>
    </location>
</feature>
<dbReference type="Pfam" id="PF22897">
    <property type="entry name" value="TIL_2"/>
    <property type="match status" value="3"/>
</dbReference>
<reference evidence="2 4" key="2">
    <citation type="submission" date="2018-11" db="EMBL/GenBank/DDBJ databases">
        <authorList>
            <consortium name="Pathogen Informatics"/>
        </authorList>
    </citation>
    <scope>NUCLEOTIDE SEQUENCE [LARGE SCALE GENOMIC DNA]</scope>
</reference>